<feature type="compositionally biased region" description="Basic residues" evidence="1">
    <location>
        <begin position="64"/>
        <end position="73"/>
    </location>
</feature>
<feature type="compositionally biased region" description="Low complexity" evidence="1">
    <location>
        <begin position="340"/>
        <end position="355"/>
    </location>
</feature>
<name>A0A2J6S4B6_HYAVF</name>
<dbReference type="OrthoDB" id="10479582at2759"/>
<proteinExistence type="predicted"/>
<dbReference type="Proteomes" id="UP000235786">
    <property type="component" value="Unassembled WGS sequence"/>
</dbReference>
<feature type="compositionally biased region" description="Polar residues" evidence="1">
    <location>
        <begin position="273"/>
        <end position="286"/>
    </location>
</feature>
<feature type="compositionally biased region" description="Basic and acidic residues" evidence="1">
    <location>
        <begin position="299"/>
        <end position="308"/>
    </location>
</feature>
<evidence type="ECO:0000313" key="2">
    <source>
        <dbReference type="EMBL" id="PMD45568.1"/>
    </source>
</evidence>
<dbReference type="AlphaFoldDB" id="A0A2J6S4B6"/>
<feature type="compositionally biased region" description="Polar residues" evidence="1">
    <location>
        <begin position="154"/>
        <end position="166"/>
    </location>
</feature>
<organism evidence="2 3">
    <name type="scientific">Hyaloscypha variabilis (strain UAMH 11265 / GT02V1 / F)</name>
    <name type="common">Meliniomyces variabilis</name>
    <dbReference type="NCBI Taxonomy" id="1149755"/>
    <lineage>
        <taxon>Eukaryota</taxon>
        <taxon>Fungi</taxon>
        <taxon>Dikarya</taxon>
        <taxon>Ascomycota</taxon>
        <taxon>Pezizomycotina</taxon>
        <taxon>Leotiomycetes</taxon>
        <taxon>Helotiales</taxon>
        <taxon>Hyaloscyphaceae</taxon>
        <taxon>Hyaloscypha</taxon>
        <taxon>Hyaloscypha variabilis</taxon>
    </lineage>
</organism>
<evidence type="ECO:0000313" key="3">
    <source>
        <dbReference type="Proteomes" id="UP000235786"/>
    </source>
</evidence>
<sequence>MDYLINGSHYQGRPCPSSCITLHLRSHSSTFQPPESPPAKMRFSLKVFKRDAISNMILKCRQARMGRKTKNLQKKSPEDRAPRPQLEQEGVVPNKPNFDMDSDSIRTEPFPTLSIIEEEYELSIHGQTQTSQKARVGYTGESFQIQDSGDDSTLHSSVKSNTSRQGLTAHIRRHHKKLRTLLKGHFDTADRLSARSSLSEDTTSDGIKPGSNTPELSEDASSIYSDNEDAEFMAVEMEAILDCTAVNNKLSATQIDDIHGEIAFLRAGIDSGHIQQRTPSPQPTSERNTRSSHPTRRYRTPETDDCNNKRLSQAILSINTRFSTPVNDQIKEDNVPFNRTSASSTNSTEASSITTQSISSYFTARTAASAPFLEENNEEPSNRSSTVSSTASSASNHIESSSTEAVPSPAFLPNGQTTPFLDPSTELVGGKHPFTIEQMIEIDEYCKKREHALEKGSGWLDLLWGFEGLQRQFKRNYRWEPDMERLENFEERRKINANFWILWDFPTKLV</sequence>
<feature type="region of interest" description="Disordered" evidence="1">
    <location>
        <begin position="144"/>
        <end position="167"/>
    </location>
</feature>
<feature type="region of interest" description="Disordered" evidence="1">
    <location>
        <begin position="64"/>
        <end position="105"/>
    </location>
</feature>
<keyword evidence="3" id="KW-1185">Reference proteome</keyword>
<accession>A0A2J6S4B6</accession>
<feature type="compositionally biased region" description="Polar residues" evidence="1">
    <location>
        <begin position="194"/>
        <end position="221"/>
    </location>
</feature>
<dbReference type="EMBL" id="KZ613940">
    <property type="protein sequence ID" value="PMD45568.1"/>
    <property type="molecule type" value="Genomic_DNA"/>
</dbReference>
<feature type="region of interest" description="Disordered" evidence="1">
    <location>
        <begin position="327"/>
        <end position="355"/>
    </location>
</feature>
<reference evidence="2 3" key="1">
    <citation type="submission" date="2016-04" db="EMBL/GenBank/DDBJ databases">
        <title>A degradative enzymes factory behind the ericoid mycorrhizal symbiosis.</title>
        <authorList>
            <consortium name="DOE Joint Genome Institute"/>
            <person name="Martino E."/>
            <person name="Morin E."/>
            <person name="Grelet G."/>
            <person name="Kuo A."/>
            <person name="Kohler A."/>
            <person name="Daghino S."/>
            <person name="Barry K."/>
            <person name="Choi C."/>
            <person name="Cichocki N."/>
            <person name="Clum A."/>
            <person name="Copeland A."/>
            <person name="Hainaut M."/>
            <person name="Haridas S."/>
            <person name="Labutti K."/>
            <person name="Lindquist E."/>
            <person name="Lipzen A."/>
            <person name="Khouja H.-R."/>
            <person name="Murat C."/>
            <person name="Ohm R."/>
            <person name="Olson A."/>
            <person name="Spatafora J."/>
            <person name="Veneault-Fourrey C."/>
            <person name="Henrissat B."/>
            <person name="Grigoriev I."/>
            <person name="Martin F."/>
            <person name="Perotto S."/>
        </authorList>
    </citation>
    <scope>NUCLEOTIDE SEQUENCE [LARGE SCALE GENOMIC DNA]</scope>
    <source>
        <strain evidence="2 3">F</strain>
    </source>
</reference>
<feature type="region of interest" description="Disordered" evidence="1">
    <location>
        <begin position="372"/>
        <end position="421"/>
    </location>
</feature>
<protein>
    <submittedName>
        <fullName evidence="2">Uncharacterized protein</fullName>
    </submittedName>
</protein>
<evidence type="ECO:0000256" key="1">
    <source>
        <dbReference type="SAM" id="MobiDB-lite"/>
    </source>
</evidence>
<feature type="region of interest" description="Disordered" evidence="1">
    <location>
        <begin position="273"/>
        <end position="309"/>
    </location>
</feature>
<feature type="region of interest" description="Disordered" evidence="1">
    <location>
        <begin position="193"/>
        <end position="221"/>
    </location>
</feature>
<gene>
    <name evidence="2" type="ORF">L207DRAFT_257678</name>
</gene>
<feature type="compositionally biased region" description="Low complexity" evidence="1">
    <location>
        <begin position="382"/>
        <end position="402"/>
    </location>
</feature>